<accession>A0A9N8X0X0</accession>
<dbReference type="InterPro" id="IPR018968">
    <property type="entry name" value="Phasin"/>
</dbReference>
<dbReference type="AlphaFoldDB" id="A0A9N8X0X0"/>
<keyword evidence="3" id="KW-1185">Reference proteome</keyword>
<organism evidence="2 3">
    <name type="scientific">Paraburkholderia saeva</name>
    <dbReference type="NCBI Taxonomy" id="2777537"/>
    <lineage>
        <taxon>Bacteria</taxon>
        <taxon>Pseudomonadati</taxon>
        <taxon>Pseudomonadota</taxon>
        <taxon>Betaproteobacteria</taxon>
        <taxon>Burkholderiales</taxon>
        <taxon>Burkholderiaceae</taxon>
        <taxon>Paraburkholderia</taxon>
    </lineage>
</organism>
<dbReference type="Pfam" id="PF09361">
    <property type="entry name" value="Phasin_2"/>
    <property type="match status" value="1"/>
</dbReference>
<evidence type="ECO:0000313" key="2">
    <source>
        <dbReference type="EMBL" id="CAG4887420.1"/>
    </source>
</evidence>
<dbReference type="EMBL" id="CAJQZC010000001">
    <property type="protein sequence ID" value="CAG4887420.1"/>
    <property type="molecule type" value="Genomic_DNA"/>
</dbReference>
<sequence length="169" mass="18248">MNTAVEQSTAFGQRTFPVLVSLQLEAFEWLQKLTQLNLAAMKTSLDEVQGALSSGEFASAPFASGAGLPRQIIERSMAYAHHVQDIDAKFQGAVIEAGQNVVEQYRTTWSKLATSMEHTEPFGPNGVMSAMQPAVAAFNQSLGAMHESFRYMPGAAPSPEVKSPDQVQA</sequence>
<dbReference type="RefSeq" id="WP_228874497.1">
    <property type="nucleotide sequence ID" value="NZ_CAJQZC010000001.1"/>
</dbReference>
<evidence type="ECO:0000259" key="1">
    <source>
        <dbReference type="Pfam" id="PF09361"/>
    </source>
</evidence>
<proteinExistence type="predicted"/>
<reference evidence="2" key="1">
    <citation type="submission" date="2021-04" db="EMBL/GenBank/DDBJ databases">
        <authorList>
            <person name="Vanwijnsberghe S."/>
        </authorList>
    </citation>
    <scope>NUCLEOTIDE SEQUENCE</scope>
    <source>
        <strain evidence="2">LMG 31841</strain>
    </source>
</reference>
<gene>
    <name evidence="2" type="ORF">LMG31841_00430</name>
</gene>
<feature type="domain" description="Phasin" evidence="1">
    <location>
        <begin position="6"/>
        <end position="97"/>
    </location>
</feature>
<evidence type="ECO:0000313" key="3">
    <source>
        <dbReference type="Proteomes" id="UP000789704"/>
    </source>
</evidence>
<protein>
    <recommendedName>
        <fullName evidence="1">Phasin domain-containing protein</fullName>
    </recommendedName>
</protein>
<dbReference type="Proteomes" id="UP000789704">
    <property type="component" value="Unassembled WGS sequence"/>
</dbReference>
<comment type="caution">
    <text evidence="2">The sequence shown here is derived from an EMBL/GenBank/DDBJ whole genome shotgun (WGS) entry which is preliminary data.</text>
</comment>
<name>A0A9N8X0X0_9BURK</name>